<dbReference type="AlphaFoldDB" id="E7AIL2"/>
<keyword evidence="3 5" id="KW-0732">Signal</keyword>
<protein>
    <submittedName>
        <fullName evidence="7">(Arg0, Trp5, Leu8)-bradykinin precusor</fullName>
    </submittedName>
</protein>
<dbReference type="Pfam" id="PF03032">
    <property type="entry name" value="FSAP_sig_propep"/>
    <property type="match status" value="1"/>
</dbReference>
<evidence type="ECO:0000256" key="5">
    <source>
        <dbReference type="SAM" id="SignalP"/>
    </source>
</evidence>
<evidence type="ECO:0000256" key="1">
    <source>
        <dbReference type="ARBA" id="ARBA00004613"/>
    </source>
</evidence>
<keyword evidence="2" id="KW-0964">Secreted</keyword>
<dbReference type="EMBL" id="FR667643">
    <property type="protein sequence ID" value="CBV36943.1"/>
    <property type="molecule type" value="mRNA"/>
</dbReference>
<feature type="chain" id="PRO_5003215437" evidence="5">
    <location>
        <begin position="23"/>
        <end position="68"/>
    </location>
</feature>
<dbReference type="GO" id="GO:0005576">
    <property type="term" value="C:extracellular region"/>
    <property type="evidence" value="ECO:0007669"/>
    <property type="project" value="UniProtKB-SubCell"/>
</dbReference>
<name>E7AIL2_PELLE</name>
<comment type="subcellular location">
    <subcellularLocation>
        <location evidence="1">Secreted</location>
    </subcellularLocation>
</comment>
<gene>
    <name evidence="7" type="primary">kininogen-1</name>
</gene>
<sequence length="68" mass="7889">MFTMKKSLLLFFFLGIVSLSLCKEERDADEEENEETGGEVKVEEVKRQKTYNRRPPGWSPLRIAPTNV</sequence>
<feature type="region of interest" description="Disordered" evidence="4">
    <location>
        <begin position="25"/>
        <end position="46"/>
    </location>
</feature>
<feature type="signal peptide" evidence="5">
    <location>
        <begin position="1"/>
        <end position="22"/>
    </location>
</feature>
<evidence type="ECO:0000256" key="2">
    <source>
        <dbReference type="ARBA" id="ARBA00022525"/>
    </source>
</evidence>
<reference evidence="7" key="1">
    <citation type="journal article" date="2011" name="Peptides">
        <title>A fish bradykinin (Arg0, Trp5, Leu8-bradykinin) from the defensive skin secretion of the European edible frog, Pelophylax kl. esculentus: structural characterization; molecular cloning of skin kininogen cDNA and pharmacological effects on mammalian smooth muscle.</title>
        <authorList>
            <person name="Chen X."/>
            <person name="Wang L."/>
            <person name="Wang H."/>
            <person name="Chen H."/>
            <person name="Zhou M."/>
            <person name="Chen T."/>
            <person name="Shaw C."/>
        </authorList>
    </citation>
    <scope>NUCLEOTIDE SEQUENCE</scope>
    <source>
        <tissue evidence="7">Skin</tissue>
    </source>
</reference>
<evidence type="ECO:0000313" key="7">
    <source>
        <dbReference type="EMBL" id="CBV36943.1"/>
    </source>
</evidence>
<evidence type="ECO:0000256" key="3">
    <source>
        <dbReference type="ARBA" id="ARBA00022729"/>
    </source>
</evidence>
<feature type="domain" description="Frog antimicrobial peptide propeptide" evidence="6">
    <location>
        <begin position="2"/>
        <end position="47"/>
    </location>
</feature>
<accession>E7AIL2</accession>
<proteinExistence type="evidence at transcript level"/>
<evidence type="ECO:0000256" key="4">
    <source>
        <dbReference type="SAM" id="MobiDB-lite"/>
    </source>
</evidence>
<organism evidence="7">
    <name type="scientific">Pelophylax lessonae</name>
    <name type="common">Pool frog</name>
    <name type="synonym">Rana lessonae</name>
    <dbReference type="NCBI Taxonomy" id="45623"/>
    <lineage>
        <taxon>Eukaryota</taxon>
        <taxon>Metazoa</taxon>
        <taxon>Chordata</taxon>
        <taxon>Craniata</taxon>
        <taxon>Vertebrata</taxon>
        <taxon>Euteleostomi</taxon>
        <taxon>Amphibia</taxon>
        <taxon>Batrachia</taxon>
        <taxon>Anura</taxon>
        <taxon>Neobatrachia</taxon>
        <taxon>Ranoidea</taxon>
        <taxon>Ranidae</taxon>
        <taxon>Pelophylax</taxon>
    </lineage>
</organism>
<evidence type="ECO:0000259" key="6">
    <source>
        <dbReference type="Pfam" id="PF03032"/>
    </source>
</evidence>
<feature type="compositionally biased region" description="Acidic residues" evidence="4">
    <location>
        <begin position="27"/>
        <end position="37"/>
    </location>
</feature>
<dbReference type="InterPro" id="IPR004275">
    <property type="entry name" value="Frog_antimicrobial_propeptide"/>
</dbReference>